<dbReference type="Proteomes" id="UP000233534">
    <property type="component" value="Chromosome"/>
</dbReference>
<organism evidence="1 3">
    <name type="scientific">Acetivibrio saccincola</name>
    <dbReference type="NCBI Taxonomy" id="1677857"/>
    <lineage>
        <taxon>Bacteria</taxon>
        <taxon>Bacillati</taxon>
        <taxon>Bacillota</taxon>
        <taxon>Clostridia</taxon>
        <taxon>Eubacteriales</taxon>
        <taxon>Oscillospiraceae</taxon>
        <taxon>Acetivibrio</taxon>
    </lineage>
</organism>
<proteinExistence type="predicted"/>
<evidence type="ECO:0000313" key="2">
    <source>
        <dbReference type="EMBL" id="PQQ66415.1"/>
    </source>
</evidence>
<dbReference type="AlphaFoldDB" id="A0A2K9EK52"/>
<keyword evidence="3" id="KW-1185">Reference proteome</keyword>
<evidence type="ECO:0000313" key="3">
    <source>
        <dbReference type="Proteomes" id="UP000233534"/>
    </source>
</evidence>
<evidence type="ECO:0000313" key="1">
    <source>
        <dbReference type="EMBL" id="AUG58373.1"/>
    </source>
</evidence>
<evidence type="ECO:0000313" key="4">
    <source>
        <dbReference type="Proteomes" id="UP000239720"/>
    </source>
</evidence>
<dbReference type="Proteomes" id="UP000239720">
    <property type="component" value="Unassembled WGS sequence"/>
</dbReference>
<gene>
    <name evidence="2" type="ORF">B9R14_06390</name>
    <name evidence="1" type="ORF">HVS_12500</name>
</gene>
<protein>
    <submittedName>
        <fullName evidence="1">Uncharacterized protein</fullName>
    </submittedName>
</protein>
<name>A0A2K9EK52_9FIRM</name>
<dbReference type="EMBL" id="CP025197">
    <property type="protein sequence ID" value="AUG58373.1"/>
    <property type="molecule type" value="Genomic_DNA"/>
</dbReference>
<reference evidence="1 3" key="1">
    <citation type="submission" date="2017-12" db="EMBL/GenBank/DDBJ databases">
        <title>Complete genome sequence of Herbivorax saccincola GGR1, a novel Cellulosome-producing hydrolytic bacterium in a thermophilic biogas plant, established by Illumina and Nanopore MinION sequencing.</title>
        <authorList>
            <person name="Pechtl A."/>
            <person name="Ruckert C."/>
            <person name="Koeck D.E."/>
            <person name="Maus I."/>
            <person name="Winkler A."/>
            <person name="Kalinowski J."/>
            <person name="Puhler A."/>
            <person name="Schwarz W.W."/>
            <person name="Zverlov V.V."/>
            <person name="Schluter A."/>
            <person name="Liebl W."/>
        </authorList>
    </citation>
    <scope>NUCLEOTIDE SEQUENCE [LARGE SCALE GENOMIC DNA]</scope>
    <source>
        <strain evidence="1">GGR1</strain>
        <strain evidence="3">SR1</strain>
    </source>
</reference>
<accession>A0A2K9EK52</accession>
<dbReference type="KEGG" id="hsc:HVS_12500"/>
<dbReference type="OrthoDB" id="2080574at2"/>
<reference evidence="2 4" key="2">
    <citation type="journal article" date="2018" name="Syst. Appl. Microbiol.">
        <title>Characterization and high-quality draft genome sequence of Herbivorax saccincola A7, an anaerobic, alkaliphilic, thermophilic, cellulolytic, and xylanolytic bacterium.</title>
        <authorList>
            <person name="Aikawa S."/>
            <person name="Baramee S."/>
            <person name="Sermsathanaswadi J."/>
            <person name="Thianheng P."/>
            <person name="Tachaapaikoon C."/>
            <person name="Shikata A."/>
            <person name="Waeonukul R."/>
            <person name="Pason P."/>
            <person name="Ratanakhanokchai K."/>
            <person name="Kosugi A."/>
        </authorList>
    </citation>
    <scope>NUCLEOTIDE SEQUENCE [LARGE SCALE GENOMIC DNA]</scope>
    <source>
        <strain evidence="2 4">A7</strain>
    </source>
</reference>
<dbReference type="RefSeq" id="WP_101302800.1">
    <property type="nucleotide sequence ID" value="NZ_CP025197.1"/>
</dbReference>
<sequence length="314" mass="36604">MSNKKEALSSVNEGMRSLVDIISSKLASGQSQGKEIFSSLSKNLKDSIHDTSEKAADFINSLKKDKIRSLEKLLNVDKKDLMTSNKKSFIYSNESGKMVIVERDIWGDPCTVTIKDSNKVELKMVKFFKNRPYLFPPFSEKKINGDIIFMGEKEIWYRNKDDVTVVLFEDETPDFLNINLKGVQNFKEKDVLDYIEKRKRLYIDEKLRNLLLDERQIDINDICKISSNHTIYKNSSGSYTVLLFDEFKELYKEFTLRKVPDLSDEAMTLIFSKDIAEYIFSKGYEFESFKQSGNHIEYWQDIGRNKVCVMRVKI</sequence>
<dbReference type="EMBL" id="NEMB01000003">
    <property type="protein sequence ID" value="PQQ66415.1"/>
    <property type="molecule type" value="Genomic_DNA"/>
</dbReference>